<dbReference type="Proteomes" id="UP000031866">
    <property type="component" value="Chromosome"/>
</dbReference>
<dbReference type="GO" id="GO:0003677">
    <property type="term" value="F:DNA binding"/>
    <property type="evidence" value="ECO:0007669"/>
    <property type="project" value="UniProtKB-KW"/>
</dbReference>
<evidence type="ECO:0000313" key="6">
    <source>
        <dbReference type="EMBL" id="AJG99161.1"/>
    </source>
</evidence>
<reference evidence="7" key="1">
    <citation type="submission" date="2014-12" db="EMBL/GenBank/DDBJ databases">
        <title>Genome sequence of Clostridium beijerinckii strain 59B.</title>
        <authorList>
            <person name="Little G.T."/>
            <person name="Minton N.P."/>
        </authorList>
    </citation>
    <scope>NUCLEOTIDE SEQUENCE [LARGE SCALE GENOMIC DNA]</scope>
    <source>
        <strain evidence="7">59B</strain>
    </source>
</reference>
<dbReference type="KEGG" id="cbei:LF65_02588"/>
<dbReference type="InterPro" id="IPR000847">
    <property type="entry name" value="LysR_HTH_N"/>
</dbReference>
<gene>
    <name evidence="6" type="ORF">LF65_02588</name>
</gene>
<dbReference type="Gene3D" id="1.10.10.10">
    <property type="entry name" value="Winged helix-like DNA-binding domain superfamily/Winged helix DNA-binding domain"/>
    <property type="match status" value="1"/>
</dbReference>
<keyword evidence="4" id="KW-0804">Transcription</keyword>
<dbReference type="SUPFAM" id="SSF46785">
    <property type="entry name" value="Winged helix' DNA-binding domain"/>
    <property type="match status" value="1"/>
</dbReference>
<keyword evidence="2" id="KW-0805">Transcription regulation</keyword>
<dbReference type="EMBL" id="CP010086">
    <property type="protein sequence ID" value="AJG99161.1"/>
    <property type="molecule type" value="Genomic_DNA"/>
</dbReference>
<comment type="similarity">
    <text evidence="1">Belongs to the LysR transcriptional regulatory family.</text>
</comment>
<dbReference type="InterPro" id="IPR036390">
    <property type="entry name" value="WH_DNA-bd_sf"/>
</dbReference>
<evidence type="ECO:0000256" key="2">
    <source>
        <dbReference type="ARBA" id="ARBA00023015"/>
    </source>
</evidence>
<dbReference type="RefSeq" id="WP_041896477.1">
    <property type="nucleotide sequence ID" value="NZ_CP010086.2"/>
</dbReference>
<dbReference type="InterPro" id="IPR036388">
    <property type="entry name" value="WH-like_DNA-bd_sf"/>
</dbReference>
<dbReference type="Pfam" id="PF00126">
    <property type="entry name" value="HTH_1"/>
    <property type="match status" value="1"/>
</dbReference>
<feature type="domain" description="HTH lysR-type" evidence="5">
    <location>
        <begin position="2"/>
        <end position="58"/>
    </location>
</feature>
<dbReference type="GO" id="GO:0003700">
    <property type="term" value="F:DNA-binding transcription factor activity"/>
    <property type="evidence" value="ECO:0007669"/>
    <property type="project" value="InterPro"/>
</dbReference>
<dbReference type="Pfam" id="PF03466">
    <property type="entry name" value="LysR_substrate"/>
    <property type="match status" value="1"/>
</dbReference>
<dbReference type="Gene3D" id="3.40.190.290">
    <property type="match status" value="1"/>
</dbReference>
<evidence type="ECO:0000259" key="5">
    <source>
        <dbReference type="PROSITE" id="PS50931"/>
    </source>
</evidence>
<name>A0A0B5QLR9_CLOBE</name>
<accession>A0A0B5QLR9</accession>
<evidence type="ECO:0000256" key="4">
    <source>
        <dbReference type="ARBA" id="ARBA00023163"/>
    </source>
</evidence>
<dbReference type="AlphaFoldDB" id="A0A0B5QLR9"/>
<evidence type="ECO:0000256" key="1">
    <source>
        <dbReference type="ARBA" id="ARBA00009437"/>
    </source>
</evidence>
<dbReference type="PRINTS" id="PR00039">
    <property type="entry name" value="HTHLYSR"/>
</dbReference>
<keyword evidence="3" id="KW-0238">DNA-binding</keyword>
<dbReference type="PANTHER" id="PTHR30126">
    <property type="entry name" value="HTH-TYPE TRANSCRIPTIONAL REGULATOR"/>
    <property type="match status" value="1"/>
</dbReference>
<evidence type="ECO:0000256" key="3">
    <source>
        <dbReference type="ARBA" id="ARBA00023125"/>
    </source>
</evidence>
<sequence>MMNFLNLEYFLTAAEELNFTKAAKKLFISQQSLSSHISKLENDLGVELFNRTVPLTLTPAGKSLVKNAARILDLKEQSVKELADIKDFKRGDLFIGASHTRGRAFLPEILPYYNEKFPNINLHLLEGNSKELDAALLKGDVDLIIGMLPFNVENVEMVHLCNEEVLMVVPDNILVKYFPNNYMEVKQKLEKDMDITLLKDCPFLMVNAKNRVRIIADEMFNEKEIKPNIILETESIETVLALSVKGMGITFYPKTLMNNKDLIFDKNTITGVNLYHLKYNKTHGTLGIGYQKNRYVSQALKEFIELAKDKYGNIE</sequence>
<dbReference type="InterPro" id="IPR005119">
    <property type="entry name" value="LysR_subst-bd"/>
</dbReference>
<dbReference type="PROSITE" id="PS50931">
    <property type="entry name" value="HTH_LYSR"/>
    <property type="match status" value="1"/>
</dbReference>
<organism evidence="6 7">
    <name type="scientific">Clostridium beijerinckii</name>
    <name type="common">Clostridium MP</name>
    <dbReference type="NCBI Taxonomy" id="1520"/>
    <lineage>
        <taxon>Bacteria</taxon>
        <taxon>Bacillati</taxon>
        <taxon>Bacillota</taxon>
        <taxon>Clostridia</taxon>
        <taxon>Eubacteriales</taxon>
        <taxon>Clostridiaceae</taxon>
        <taxon>Clostridium</taxon>
    </lineage>
</organism>
<dbReference type="OrthoDB" id="9803735at2"/>
<dbReference type="FunFam" id="1.10.10.10:FF:000001">
    <property type="entry name" value="LysR family transcriptional regulator"/>
    <property type="match status" value="1"/>
</dbReference>
<proteinExistence type="inferred from homology"/>
<dbReference type="CDD" id="cd05466">
    <property type="entry name" value="PBP2_LTTR_substrate"/>
    <property type="match status" value="1"/>
</dbReference>
<protein>
    <submittedName>
        <fullName evidence="6">LysR family transcriptional regulator</fullName>
    </submittedName>
</protein>
<dbReference type="STRING" id="1520.LF65_02588"/>
<dbReference type="SUPFAM" id="SSF53850">
    <property type="entry name" value="Periplasmic binding protein-like II"/>
    <property type="match status" value="1"/>
</dbReference>
<evidence type="ECO:0000313" key="7">
    <source>
        <dbReference type="Proteomes" id="UP000031866"/>
    </source>
</evidence>